<evidence type="ECO:0000313" key="4">
    <source>
        <dbReference type="Proteomes" id="UP000600247"/>
    </source>
</evidence>
<dbReference type="Proteomes" id="UP000600247">
    <property type="component" value="Unassembled WGS sequence"/>
</dbReference>
<feature type="domain" description="EfeO-type cupredoxin-like" evidence="2">
    <location>
        <begin position="21"/>
        <end position="135"/>
    </location>
</feature>
<name>A0A917LX44_9BACL</name>
<comment type="caution">
    <text evidence="3">The sequence shown here is derived from an EMBL/GenBank/DDBJ whole genome shotgun (WGS) entry which is preliminary data.</text>
</comment>
<evidence type="ECO:0000256" key="1">
    <source>
        <dbReference type="SAM" id="Phobius"/>
    </source>
</evidence>
<dbReference type="InterPro" id="IPR008972">
    <property type="entry name" value="Cupredoxin"/>
</dbReference>
<keyword evidence="1" id="KW-0472">Membrane</keyword>
<keyword evidence="1" id="KW-0812">Transmembrane</keyword>
<dbReference type="InterPro" id="IPR028096">
    <property type="entry name" value="EfeO_Cupredoxin"/>
</dbReference>
<dbReference type="EMBL" id="BMHY01000002">
    <property type="protein sequence ID" value="GGG63457.1"/>
    <property type="molecule type" value="Genomic_DNA"/>
</dbReference>
<evidence type="ECO:0000259" key="2">
    <source>
        <dbReference type="Pfam" id="PF13473"/>
    </source>
</evidence>
<feature type="transmembrane region" description="Helical" evidence="1">
    <location>
        <begin position="12"/>
        <end position="31"/>
    </location>
</feature>
<evidence type="ECO:0000313" key="3">
    <source>
        <dbReference type="EMBL" id="GGG63457.1"/>
    </source>
</evidence>
<organism evidence="3 4">
    <name type="scientific">Paenibacillus radicis</name>
    <name type="common">ex Gao et al. 2016</name>
    <dbReference type="NCBI Taxonomy" id="1737354"/>
    <lineage>
        <taxon>Bacteria</taxon>
        <taxon>Bacillati</taxon>
        <taxon>Bacillota</taxon>
        <taxon>Bacilli</taxon>
        <taxon>Bacillales</taxon>
        <taxon>Paenibacillaceae</taxon>
        <taxon>Paenibacillus</taxon>
    </lineage>
</organism>
<dbReference type="RefSeq" id="WP_188888442.1">
    <property type="nucleotide sequence ID" value="NZ_BMHY01000002.1"/>
</dbReference>
<gene>
    <name evidence="3" type="ORF">GCM10010918_16790</name>
</gene>
<keyword evidence="1" id="KW-1133">Transmembrane helix</keyword>
<dbReference type="Gene3D" id="2.60.40.420">
    <property type="entry name" value="Cupredoxins - blue copper proteins"/>
    <property type="match status" value="1"/>
</dbReference>
<keyword evidence="4" id="KW-1185">Reference proteome</keyword>
<dbReference type="SUPFAM" id="SSF49503">
    <property type="entry name" value="Cupredoxins"/>
    <property type="match status" value="1"/>
</dbReference>
<accession>A0A917LX44</accession>
<protein>
    <recommendedName>
        <fullName evidence="2">EfeO-type cupredoxin-like domain-containing protein</fullName>
    </recommendedName>
</protein>
<reference evidence="3 4" key="1">
    <citation type="journal article" date="2014" name="Int. J. Syst. Evol. Microbiol.">
        <title>Complete genome sequence of Corynebacterium casei LMG S-19264T (=DSM 44701T), isolated from a smear-ripened cheese.</title>
        <authorList>
            <consortium name="US DOE Joint Genome Institute (JGI-PGF)"/>
            <person name="Walter F."/>
            <person name="Albersmeier A."/>
            <person name="Kalinowski J."/>
            <person name="Ruckert C."/>
        </authorList>
    </citation>
    <scope>NUCLEOTIDE SEQUENCE [LARGE SCALE GENOMIC DNA]</scope>
    <source>
        <strain evidence="3 4">CGMCC 1.15286</strain>
    </source>
</reference>
<sequence>MSKVLFVQKKHLKWLAFVALILILAMAFWSWDRSKAASGNSSEPRPIELVTVEFKTTGTDGKEQEVYRWDPGTIIVQKGESIELRINGFQGKSHPFVIEGLGVKGEVKKGETTVVRFTADREGTYPIICLSHTDMRHSGPMVGYIVVD</sequence>
<proteinExistence type="predicted"/>
<dbReference type="AlphaFoldDB" id="A0A917LX44"/>
<dbReference type="Pfam" id="PF13473">
    <property type="entry name" value="Cupredoxin_1"/>
    <property type="match status" value="1"/>
</dbReference>